<evidence type="ECO:0000256" key="3">
    <source>
        <dbReference type="ARBA" id="ARBA00022448"/>
    </source>
</evidence>
<comment type="similarity">
    <text evidence="2">Belongs to the membrane fusion protein (MFP) (TC 8.A.1) family.</text>
</comment>
<keyword evidence="4" id="KW-0812">Transmembrane</keyword>
<dbReference type="InterPro" id="IPR006143">
    <property type="entry name" value="RND_pump_MFP"/>
</dbReference>
<dbReference type="GO" id="GO:0015562">
    <property type="term" value="F:efflux transmembrane transporter activity"/>
    <property type="evidence" value="ECO:0007669"/>
    <property type="project" value="TreeGrafter"/>
</dbReference>
<dbReference type="Gene3D" id="2.40.420.20">
    <property type="match status" value="1"/>
</dbReference>
<name>A0AA48GRK4_9BACT</name>
<dbReference type="PRINTS" id="PR01490">
    <property type="entry name" value="RTXTOXIND"/>
</dbReference>
<dbReference type="RefSeq" id="WP_243333253.1">
    <property type="nucleotide sequence ID" value="NZ_AP027081.1"/>
</dbReference>
<sequence>MARLRTWIITGAGAVGLAGSLGWMGLRSSSATPEYSVEAARVQDLRDSVAANGEVQARTKVNVGVQVTAAIREIHVKDGQWVKAGDLLVTLDQERYRQALNQAEMGLRMSRKDLEIAQATWTKQEQTFRRNETLHGQGLVSAEEFQQVKLARDTAATSLERARVAVQQSEAQVAIAQDDLSKTVIRASMSGQVTGLKAEKGETAIAGTTNLAGAVLMVISDLSEMMGEVRVGELEVVKVKEGQPAEITVDALPGSLFRGKVMTVATGTDRPANASSTSQETQTYKVRVLIEGTPEALGALKPGMSARIAVLTSEHKGVLTVPLAAIQDREVKGRGLGLLAGSRSVVYVAKDGKVQEREIQTGLSTRRAAEVLSGVKAGELVVTGPTKLLTGLTDGAAVKLQKGQP</sequence>
<comment type="subcellular location">
    <subcellularLocation>
        <location evidence="1">Cell envelope</location>
    </subcellularLocation>
</comment>
<dbReference type="EMBL" id="AP027081">
    <property type="protein sequence ID" value="BDU76314.1"/>
    <property type="molecule type" value="Genomic_DNA"/>
</dbReference>
<reference evidence="8" key="1">
    <citation type="journal article" date="2023" name="Int. J. Syst. Evol. Microbiol.">
        <title>Mesoterricola silvestris gen. nov., sp. nov., Mesoterricola sediminis sp. nov., Geothrix oryzae sp. nov., Geothrix edaphica sp. nov., Geothrix rubra sp. nov., and Geothrix limicola sp. nov., six novel members of Acidobacteriota isolated from soils.</title>
        <authorList>
            <person name="Itoh H."/>
            <person name="Sugisawa Y."/>
            <person name="Mise K."/>
            <person name="Xu Z."/>
            <person name="Kuniyasu M."/>
            <person name="Ushijima N."/>
            <person name="Kawano K."/>
            <person name="Kobayashi E."/>
            <person name="Shiratori Y."/>
            <person name="Masuda Y."/>
            <person name="Senoo K."/>
        </authorList>
    </citation>
    <scope>NUCLEOTIDE SEQUENCE</scope>
    <source>
        <strain evidence="8">W786</strain>
    </source>
</reference>
<dbReference type="Pfam" id="PF25990">
    <property type="entry name" value="Beta-barrel_YknX"/>
    <property type="match status" value="1"/>
</dbReference>
<dbReference type="InterPro" id="IPR058627">
    <property type="entry name" value="MdtA-like_C"/>
</dbReference>
<dbReference type="Gene3D" id="2.40.50.100">
    <property type="match status" value="1"/>
</dbReference>
<evidence type="ECO:0000256" key="2">
    <source>
        <dbReference type="ARBA" id="ARBA00009477"/>
    </source>
</evidence>
<gene>
    <name evidence="8" type="ORF">METESE_12720</name>
</gene>
<keyword evidence="3" id="KW-0813">Transport</keyword>
<dbReference type="KEGG" id="msea:METESE_12720"/>
<protein>
    <submittedName>
        <fullName evidence="8">RND transporter</fullName>
    </submittedName>
</protein>
<feature type="domain" description="YknX-like beta-barrel" evidence="7">
    <location>
        <begin position="230"/>
        <end position="309"/>
    </location>
</feature>
<evidence type="ECO:0000256" key="4">
    <source>
        <dbReference type="SAM" id="Phobius"/>
    </source>
</evidence>
<dbReference type="Pfam" id="PF25967">
    <property type="entry name" value="RND-MFP_C"/>
    <property type="match status" value="1"/>
</dbReference>
<dbReference type="Pfam" id="PF25917">
    <property type="entry name" value="BSH_RND"/>
    <property type="match status" value="1"/>
</dbReference>
<evidence type="ECO:0000259" key="7">
    <source>
        <dbReference type="Pfam" id="PF25990"/>
    </source>
</evidence>
<feature type="transmembrane region" description="Helical" evidence="4">
    <location>
        <begin position="7"/>
        <end position="26"/>
    </location>
</feature>
<dbReference type="Gene3D" id="1.10.287.470">
    <property type="entry name" value="Helix hairpin bin"/>
    <property type="match status" value="1"/>
</dbReference>
<dbReference type="InterPro" id="IPR058625">
    <property type="entry name" value="MdtA-like_BSH"/>
</dbReference>
<evidence type="ECO:0000313" key="8">
    <source>
        <dbReference type="EMBL" id="BDU76314.1"/>
    </source>
</evidence>
<dbReference type="NCBIfam" id="TIGR01730">
    <property type="entry name" value="RND_mfp"/>
    <property type="match status" value="1"/>
</dbReference>
<keyword evidence="4" id="KW-0472">Membrane</keyword>
<keyword evidence="4" id="KW-1133">Transmembrane helix</keyword>
<dbReference type="SUPFAM" id="SSF111369">
    <property type="entry name" value="HlyD-like secretion proteins"/>
    <property type="match status" value="1"/>
</dbReference>
<dbReference type="InterPro" id="IPR058636">
    <property type="entry name" value="Beta-barrel_YknX"/>
</dbReference>
<dbReference type="GO" id="GO:1990281">
    <property type="term" value="C:efflux pump complex"/>
    <property type="evidence" value="ECO:0007669"/>
    <property type="project" value="TreeGrafter"/>
</dbReference>
<dbReference type="Proteomes" id="UP001228113">
    <property type="component" value="Chromosome"/>
</dbReference>
<dbReference type="PANTHER" id="PTHR30469">
    <property type="entry name" value="MULTIDRUG RESISTANCE PROTEIN MDTA"/>
    <property type="match status" value="1"/>
</dbReference>
<feature type="domain" description="Multidrug resistance protein MdtA-like barrel-sandwich hybrid" evidence="5">
    <location>
        <begin position="60"/>
        <end position="210"/>
    </location>
</feature>
<evidence type="ECO:0000259" key="6">
    <source>
        <dbReference type="Pfam" id="PF25967"/>
    </source>
</evidence>
<evidence type="ECO:0000313" key="9">
    <source>
        <dbReference type="Proteomes" id="UP001228113"/>
    </source>
</evidence>
<organism evidence="8 9">
    <name type="scientific">Mesoterricola sediminis</name>
    <dbReference type="NCBI Taxonomy" id="2927980"/>
    <lineage>
        <taxon>Bacteria</taxon>
        <taxon>Pseudomonadati</taxon>
        <taxon>Acidobacteriota</taxon>
        <taxon>Holophagae</taxon>
        <taxon>Holophagales</taxon>
        <taxon>Holophagaceae</taxon>
        <taxon>Mesoterricola</taxon>
    </lineage>
</organism>
<evidence type="ECO:0000256" key="1">
    <source>
        <dbReference type="ARBA" id="ARBA00004196"/>
    </source>
</evidence>
<dbReference type="PANTHER" id="PTHR30469:SF33">
    <property type="entry name" value="SLR1207 PROTEIN"/>
    <property type="match status" value="1"/>
</dbReference>
<feature type="domain" description="Multidrug resistance protein MdtA-like C-terminal permuted SH3" evidence="6">
    <location>
        <begin position="318"/>
        <end position="384"/>
    </location>
</feature>
<dbReference type="Gene3D" id="2.40.30.170">
    <property type="match status" value="1"/>
</dbReference>
<keyword evidence="9" id="KW-1185">Reference proteome</keyword>
<evidence type="ECO:0000259" key="5">
    <source>
        <dbReference type="Pfam" id="PF25917"/>
    </source>
</evidence>
<proteinExistence type="inferred from homology"/>
<dbReference type="AlphaFoldDB" id="A0AA48GRK4"/>
<accession>A0AA48GRK4</accession>